<reference evidence="2" key="1">
    <citation type="submission" date="2009-01" db="EMBL/GenBank/DDBJ databases">
        <title>Complete sequence of chromosome Cyanothece sp. PCC 7425.</title>
        <authorList>
            <consortium name="US DOE Joint Genome Institute"/>
            <person name="Lucas S."/>
            <person name="Copeland A."/>
            <person name="Lapidus A."/>
            <person name="Glavina del Rio T."/>
            <person name="Dalin E."/>
            <person name="Tice H."/>
            <person name="Bruce D."/>
            <person name="Goodwin L."/>
            <person name="Pitluck S."/>
            <person name="Sims D."/>
            <person name="Meineke L."/>
            <person name="Brettin T."/>
            <person name="Detter J.C."/>
            <person name="Han C."/>
            <person name="Larimer F."/>
            <person name="Land M."/>
            <person name="Hauser L."/>
            <person name="Kyrpides N."/>
            <person name="Ovchinnikova G."/>
            <person name="Liberton M."/>
            <person name="Stoeckel J."/>
            <person name="Banerjee A."/>
            <person name="Singh A."/>
            <person name="Page L."/>
            <person name="Sato H."/>
            <person name="Zhao L."/>
            <person name="Sherman L."/>
            <person name="Pakrasi H."/>
            <person name="Richardson P."/>
        </authorList>
    </citation>
    <scope>NUCLEOTIDE SEQUENCE</scope>
    <source>
        <strain evidence="2">PCC 7425</strain>
    </source>
</reference>
<organism evidence="2">
    <name type="scientific">Cyanothece sp. (strain PCC 7425 / ATCC 29141)</name>
    <dbReference type="NCBI Taxonomy" id="395961"/>
    <lineage>
        <taxon>Bacteria</taxon>
        <taxon>Bacillati</taxon>
        <taxon>Cyanobacteriota</taxon>
        <taxon>Cyanophyceae</taxon>
        <taxon>Gomontiellales</taxon>
        <taxon>Cyanothecaceae</taxon>
        <taxon>Cyanothece</taxon>
    </lineage>
</organism>
<dbReference type="Gene3D" id="3.30.1370.50">
    <property type="entry name" value="R3H-like domain"/>
    <property type="match status" value="1"/>
</dbReference>
<dbReference type="InterPro" id="IPR001374">
    <property type="entry name" value="R3H_dom"/>
</dbReference>
<proteinExistence type="predicted"/>
<dbReference type="SMART" id="SM00393">
    <property type="entry name" value="R3H"/>
    <property type="match status" value="1"/>
</dbReference>
<dbReference type="eggNOG" id="COG1847">
    <property type="taxonomic scope" value="Bacteria"/>
</dbReference>
<dbReference type="KEGG" id="cyn:Cyan7425_5264"/>
<dbReference type="InterPro" id="IPR034079">
    <property type="entry name" value="R3H_KhpB"/>
</dbReference>
<dbReference type="STRING" id="395961.Cyan7425_5264"/>
<dbReference type="CDD" id="cd02644">
    <property type="entry name" value="R3H_jag"/>
    <property type="match status" value="1"/>
</dbReference>
<evidence type="ECO:0000313" key="2">
    <source>
        <dbReference type="EMBL" id="ACL47555.1"/>
    </source>
</evidence>
<dbReference type="GO" id="GO:0003723">
    <property type="term" value="F:RNA binding"/>
    <property type="evidence" value="ECO:0007669"/>
    <property type="project" value="InterPro"/>
</dbReference>
<accession>B8HR47</accession>
<evidence type="ECO:0000259" key="1">
    <source>
        <dbReference type="PROSITE" id="PS51061"/>
    </source>
</evidence>
<dbReference type="Gene3D" id="3.30.300.20">
    <property type="match status" value="1"/>
</dbReference>
<dbReference type="Pfam" id="PF01424">
    <property type="entry name" value="R3H"/>
    <property type="match status" value="1"/>
</dbReference>
<sequence>MAEATELGQQWLEKLLTLAGCPAIVTVEHPQFEQDPDTHWLMIQSADLTPVQVSSLLGSNGQGLDALQYLVNATLNLGQERQAVFTVELDGHRARRYQYLQSLAEQASAEVRQTGDEFEMPALSSTERRLLHTLFKDSPDLETFSRGEEPARRLIVRPRVPDAVSPDSVTE</sequence>
<dbReference type="HOGENOM" id="CLU_042512_4_1_3"/>
<dbReference type="EMBL" id="CP001344">
    <property type="protein sequence ID" value="ACL47555.1"/>
    <property type="molecule type" value="Genomic_DNA"/>
</dbReference>
<dbReference type="PANTHER" id="PTHR35800:SF1">
    <property type="entry name" value="RNA-BINDING PROTEIN KHPB"/>
    <property type="match status" value="1"/>
</dbReference>
<dbReference type="SUPFAM" id="SSF82708">
    <property type="entry name" value="R3H domain"/>
    <property type="match status" value="1"/>
</dbReference>
<gene>
    <name evidence="2" type="ordered locus">Cyan7425_5264</name>
</gene>
<protein>
    <submittedName>
        <fullName evidence="2">Single-stranded nucleic acid binding R3H domain protein</fullName>
    </submittedName>
</protein>
<dbReference type="InterPro" id="IPR015946">
    <property type="entry name" value="KH_dom-like_a/b"/>
</dbReference>
<name>B8HR47_CYAP4</name>
<dbReference type="PANTHER" id="PTHR35800">
    <property type="entry name" value="PROTEIN JAG"/>
    <property type="match status" value="1"/>
</dbReference>
<feature type="domain" description="R3H" evidence="1">
    <location>
        <begin position="94"/>
        <end position="160"/>
    </location>
</feature>
<dbReference type="InterPro" id="IPR039247">
    <property type="entry name" value="KhpB"/>
</dbReference>
<dbReference type="AlphaFoldDB" id="B8HR47"/>
<dbReference type="OrthoDB" id="465424at2"/>
<dbReference type="PROSITE" id="PS51061">
    <property type="entry name" value="R3H"/>
    <property type="match status" value="1"/>
</dbReference>
<dbReference type="InterPro" id="IPR036867">
    <property type="entry name" value="R3H_dom_sf"/>
</dbReference>